<name>A0A2S8BB80_9SPHN</name>
<dbReference type="EMBL" id="PHFW01000001">
    <property type="protein sequence ID" value="PQM29570.1"/>
    <property type="molecule type" value="Genomic_DNA"/>
</dbReference>
<dbReference type="PRINTS" id="PR00038">
    <property type="entry name" value="HTHLUXR"/>
</dbReference>
<keyword evidence="6" id="KW-1185">Reference proteome</keyword>
<organism evidence="5 6">
    <name type="scientific">Sphingopyxis lindanitolerans</name>
    <dbReference type="NCBI Taxonomy" id="2054227"/>
    <lineage>
        <taxon>Bacteria</taxon>
        <taxon>Pseudomonadati</taxon>
        <taxon>Pseudomonadota</taxon>
        <taxon>Alphaproteobacteria</taxon>
        <taxon>Sphingomonadales</taxon>
        <taxon>Sphingomonadaceae</taxon>
        <taxon>Sphingopyxis</taxon>
    </lineage>
</organism>
<evidence type="ECO:0000256" key="3">
    <source>
        <dbReference type="ARBA" id="ARBA00023163"/>
    </source>
</evidence>
<dbReference type="Gene3D" id="1.25.40.10">
    <property type="entry name" value="Tetratricopeptide repeat domain"/>
    <property type="match status" value="1"/>
</dbReference>
<protein>
    <recommendedName>
        <fullName evidence="4">HTH luxR-type domain-containing protein</fullName>
    </recommendedName>
</protein>
<dbReference type="InterPro" id="IPR000792">
    <property type="entry name" value="Tscrpt_reg_LuxR_C"/>
</dbReference>
<dbReference type="SMART" id="SM00421">
    <property type="entry name" value="HTH_LUXR"/>
    <property type="match status" value="1"/>
</dbReference>
<keyword evidence="1" id="KW-0805">Transcription regulation</keyword>
<proteinExistence type="predicted"/>
<dbReference type="InterPro" id="IPR027417">
    <property type="entry name" value="P-loop_NTPase"/>
</dbReference>
<evidence type="ECO:0000259" key="4">
    <source>
        <dbReference type="PROSITE" id="PS50043"/>
    </source>
</evidence>
<dbReference type="InterPro" id="IPR016032">
    <property type="entry name" value="Sig_transdc_resp-reg_C-effctor"/>
</dbReference>
<dbReference type="GO" id="GO:0003677">
    <property type="term" value="F:DNA binding"/>
    <property type="evidence" value="ECO:0007669"/>
    <property type="project" value="UniProtKB-KW"/>
</dbReference>
<comment type="caution">
    <text evidence="5">The sequence shown here is derived from an EMBL/GenBank/DDBJ whole genome shotgun (WGS) entry which is preliminary data.</text>
</comment>
<accession>A0A2S8BB80</accession>
<gene>
    <name evidence="5" type="ORF">CVO77_01260</name>
</gene>
<evidence type="ECO:0000313" key="6">
    <source>
        <dbReference type="Proteomes" id="UP000238954"/>
    </source>
</evidence>
<dbReference type="InterPro" id="IPR036388">
    <property type="entry name" value="WH-like_DNA-bd_sf"/>
</dbReference>
<dbReference type="Pfam" id="PF00196">
    <property type="entry name" value="GerE"/>
    <property type="match status" value="1"/>
</dbReference>
<evidence type="ECO:0000256" key="2">
    <source>
        <dbReference type="ARBA" id="ARBA00023125"/>
    </source>
</evidence>
<dbReference type="AlphaFoldDB" id="A0A2S8BB80"/>
<reference evidence="6" key="1">
    <citation type="submission" date="2017-11" db="EMBL/GenBank/DDBJ databases">
        <title>The complete genome sequence of Sphingopyxis pomeranensis sp. nov. strain WS5A3p.</title>
        <authorList>
            <person name="Kaminski M.A."/>
        </authorList>
    </citation>
    <scope>NUCLEOTIDE SEQUENCE [LARGE SCALE GENOMIC DNA]</scope>
    <source>
        <strain evidence="6">WS5A3p</strain>
    </source>
</reference>
<keyword evidence="2" id="KW-0238">DNA-binding</keyword>
<dbReference type="Gene3D" id="1.10.10.10">
    <property type="entry name" value="Winged helix-like DNA-binding domain superfamily/Winged helix DNA-binding domain"/>
    <property type="match status" value="1"/>
</dbReference>
<sequence>MAEGHHDRLVDRIVAGRGIVVLCAPPGFHKSRLAQAAAQKIAANGGHSIRLYGLLEHSADPRAAANAVLADTRQVIVIDDADAADGRWLALALERANPSKSGQRVIVSLNQASDFPLSRMDARHVIDILDANALRLRPQEIAEATRAMVPTKNRGRIRDLAGGWPVALDLLCAWSATTQGHCEGLSDLDIVRESRLGDFIAQDVLPMLAPEERTALVHASMLDTADTDILSGIAGQRDDGRIIAELAFRLRGLVDRHDGQFLLQRALRIWLRDAVEAFDGRSRADILVAMADRCSEKGRLGEAAVLARMAGDSGRIRTYARAHGALRIWIVHGFSVLKRLLDNSSADDIADSAVLKMIECIVHLKSGHIHVAQELFETLARDVGTTHPLSTDLEIVRVTLLVYGCSLERTDDLELLKRITDEQADDAAMRTFLATLSAILNCQRARFDTAIANLIDARAQAEKAASRYNLMFLQMHEASINLAQGKLKQARTCVTDARRRWQQEFAHDVGVETVIAALNASIEFESGQLSSARNSLRKSANRMPEAEAWFDIYFAAYEVMIRINIVDHGIGPAMAAVEDETRKLRAQGLPRVSDLIVALGLCAAGEARLHGTDVPTPAHWTIPQAGPTASWQEHEVFTIARAYACYFDRNIAEAWSLLDAAILGAEAQGLQRSRLRYLLVMFALASAEGEAGRAKVALRAAVVIGAASGMRQIFREIAGRRFAPMIRALKDDDSLTEAESGFVAMLVNRLQERESIASGKLSRREIEVLRTLEAGGSDKQLARHLGLSEHGIRFHLKNIFKKMGVHDRASAVAAARKLDLDADTSSLR</sequence>
<dbReference type="InterPro" id="IPR011990">
    <property type="entry name" value="TPR-like_helical_dom_sf"/>
</dbReference>
<dbReference type="CDD" id="cd06170">
    <property type="entry name" value="LuxR_C_like"/>
    <property type="match status" value="1"/>
</dbReference>
<dbReference type="PANTHER" id="PTHR44688:SF16">
    <property type="entry name" value="DNA-BINDING TRANSCRIPTIONAL ACTIVATOR DEVR_DOSR"/>
    <property type="match status" value="1"/>
</dbReference>
<dbReference type="PROSITE" id="PS50043">
    <property type="entry name" value="HTH_LUXR_2"/>
    <property type="match status" value="1"/>
</dbReference>
<dbReference type="SUPFAM" id="SSF46894">
    <property type="entry name" value="C-terminal effector domain of the bipartite response regulators"/>
    <property type="match status" value="1"/>
</dbReference>
<dbReference type="SUPFAM" id="SSF52540">
    <property type="entry name" value="P-loop containing nucleoside triphosphate hydrolases"/>
    <property type="match status" value="1"/>
</dbReference>
<keyword evidence="3" id="KW-0804">Transcription</keyword>
<dbReference type="GO" id="GO:0006355">
    <property type="term" value="P:regulation of DNA-templated transcription"/>
    <property type="evidence" value="ECO:0007669"/>
    <property type="project" value="InterPro"/>
</dbReference>
<feature type="domain" description="HTH luxR-type" evidence="4">
    <location>
        <begin position="754"/>
        <end position="819"/>
    </location>
</feature>
<evidence type="ECO:0000313" key="5">
    <source>
        <dbReference type="EMBL" id="PQM29570.1"/>
    </source>
</evidence>
<evidence type="ECO:0000256" key="1">
    <source>
        <dbReference type="ARBA" id="ARBA00023015"/>
    </source>
</evidence>
<dbReference type="PANTHER" id="PTHR44688">
    <property type="entry name" value="DNA-BINDING TRANSCRIPTIONAL ACTIVATOR DEVR_DOSR"/>
    <property type="match status" value="1"/>
</dbReference>
<dbReference type="Proteomes" id="UP000238954">
    <property type="component" value="Chromosome"/>
</dbReference>